<evidence type="ECO:0000313" key="1">
    <source>
        <dbReference type="EMBL" id="PAN13455.1"/>
    </source>
</evidence>
<organism evidence="1">
    <name type="scientific">Panicum hallii</name>
    <dbReference type="NCBI Taxonomy" id="206008"/>
    <lineage>
        <taxon>Eukaryota</taxon>
        <taxon>Viridiplantae</taxon>
        <taxon>Streptophyta</taxon>
        <taxon>Embryophyta</taxon>
        <taxon>Tracheophyta</taxon>
        <taxon>Spermatophyta</taxon>
        <taxon>Magnoliopsida</taxon>
        <taxon>Liliopsida</taxon>
        <taxon>Poales</taxon>
        <taxon>Poaceae</taxon>
        <taxon>PACMAD clade</taxon>
        <taxon>Panicoideae</taxon>
        <taxon>Panicodae</taxon>
        <taxon>Paniceae</taxon>
        <taxon>Panicinae</taxon>
        <taxon>Panicum</taxon>
        <taxon>Panicum sect. Panicum</taxon>
    </lineage>
</organism>
<accession>A0A2S3H1D8</accession>
<dbReference type="Gramene" id="PAN13455">
    <property type="protein sequence ID" value="PAN13455"/>
    <property type="gene ID" value="PAHAL_2G338200"/>
</dbReference>
<proteinExistence type="predicted"/>
<name>A0A2S3H1D8_9POAL</name>
<gene>
    <name evidence="1" type="ORF">PAHAL_2G338200</name>
</gene>
<protein>
    <submittedName>
        <fullName evidence="1">Uncharacterized protein</fullName>
    </submittedName>
</protein>
<dbReference type="EMBL" id="CM008047">
    <property type="protein sequence ID" value="PAN13455.1"/>
    <property type="molecule type" value="Genomic_DNA"/>
</dbReference>
<dbReference type="Proteomes" id="UP000243499">
    <property type="component" value="Chromosome 2"/>
</dbReference>
<sequence length="45" mass="5619">MLMRFVHRWKSYFVSSLHRFLAQPSLNLMLFYYQMVEPSFRLLSF</sequence>
<reference evidence="1" key="1">
    <citation type="submission" date="2018-04" db="EMBL/GenBank/DDBJ databases">
        <title>WGS assembly of Panicum hallii.</title>
        <authorList>
            <person name="Lovell J."/>
            <person name="Jenkins J."/>
            <person name="Lowry D."/>
            <person name="Mamidi S."/>
            <person name="Sreedasyam A."/>
            <person name="Weng X."/>
            <person name="Barry K."/>
            <person name="Bonette J."/>
            <person name="Campitelli B."/>
            <person name="Daum C."/>
            <person name="Gordon S."/>
            <person name="Gould B."/>
            <person name="Lipzen A."/>
            <person name="Macqueen A."/>
            <person name="Palacio-Mejia J."/>
            <person name="Plott C."/>
            <person name="Shakirov E."/>
            <person name="Shu S."/>
            <person name="Yoshinaga Y."/>
            <person name="Zane M."/>
            <person name="Rokhsar D."/>
            <person name="Grimwood J."/>
            <person name="Schmutz J."/>
            <person name="Juenger T."/>
        </authorList>
    </citation>
    <scope>NUCLEOTIDE SEQUENCE [LARGE SCALE GENOMIC DNA]</scope>
    <source>
        <strain evidence="1">FIL2</strain>
    </source>
</reference>
<dbReference type="AlphaFoldDB" id="A0A2S3H1D8"/>